<dbReference type="STRING" id="1423724.FC32_GL000715"/>
<evidence type="ECO:0000313" key="3">
    <source>
        <dbReference type="Proteomes" id="UP000051324"/>
    </source>
</evidence>
<comment type="caution">
    <text evidence="2">The sequence shown here is derived from an EMBL/GenBank/DDBJ whole genome shotgun (WGS) entry which is preliminary data.</text>
</comment>
<gene>
    <name evidence="2" type="ORF">FC32_GL000715</name>
</gene>
<keyword evidence="3" id="KW-1185">Reference proteome</keyword>
<dbReference type="EMBL" id="AZFT01000053">
    <property type="protein sequence ID" value="KRL83461.1"/>
    <property type="molecule type" value="Genomic_DNA"/>
</dbReference>
<dbReference type="RefSeq" id="WP_025086574.1">
    <property type="nucleotide sequence ID" value="NZ_AZFT01000053.1"/>
</dbReference>
<organism evidence="2 3">
    <name type="scientific">Ligilactobacillus apodemi DSM 16634 = JCM 16172</name>
    <dbReference type="NCBI Taxonomy" id="1423724"/>
    <lineage>
        <taxon>Bacteria</taxon>
        <taxon>Bacillati</taxon>
        <taxon>Bacillota</taxon>
        <taxon>Bacilli</taxon>
        <taxon>Lactobacillales</taxon>
        <taxon>Lactobacillaceae</taxon>
        <taxon>Ligilactobacillus</taxon>
    </lineage>
</organism>
<dbReference type="AlphaFoldDB" id="A0A0R1TY17"/>
<dbReference type="SUPFAM" id="SSF159888">
    <property type="entry name" value="YdhG-like"/>
    <property type="match status" value="1"/>
</dbReference>
<protein>
    <recommendedName>
        <fullName evidence="1">YdhG-like domain-containing protein</fullName>
    </recommendedName>
</protein>
<reference evidence="2 3" key="1">
    <citation type="journal article" date="2015" name="Genome Announc.">
        <title>Expanding the biotechnology potential of lactobacilli through comparative genomics of 213 strains and associated genera.</title>
        <authorList>
            <person name="Sun Z."/>
            <person name="Harris H.M."/>
            <person name="McCann A."/>
            <person name="Guo C."/>
            <person name="Argimon S."/>
            <person name="Zhang W."/>
            <person name="Yang X."/>
            <person name="Jeffery I.B."/>
            <person name="Cooney J.C."/>
            <person name="Kagawa T.F."/>
            <person name="Liu W."/>
            <person name="Song Y."/>
            <person name="Salvetti E."/>
            <person name="Wrobel A."/>
            <person name="Rasinkangas P."/>
            <person name="Parkhill J."/>
            <person name="Rea M.C."/>
            <person name="O'Sullivan O."/>
            <person name="Ritari J."/>
            <person name="Douillard F.P."/>
            <person name="Paul Ross R."/>
            <person name="Yang R."/>
            <person name="Briner A.E."/>
            <person name="Felis G.E."/>
            <person name="de Vos W.M."/>
            <person name="Barrangou R."/>
            <person name="Klaenhammer T.R."/>
            <person name="Caufield P.W."/>
            <person name="Cui Y."/>
            <person name="Zhang H."/>
            <person name="O'Toole P.W."/>
        </authorList>
    </citation>
    <scope>NUCLEOTIDE SEQUENCE [LARGE SCALE GENOMIC DNA]</scope>
    <source>
        <strain evidence="2 3">DSM 16634</strain>
    </source>
</reference>
<proteinExistence type="predicted"/>
<evidence type="ECO:0000259" key="1">
    <source>
        <dbReference type="Pfam" id="PF08818"/>
    </source>
</evidence>
<dbReference type="Gene3D" id="3.90.1150.200">
    <property type="match status" value="1"/>
</dbReference>
<dbReference type="PATRIC" id="fig|1423724.4.peg.754"/>
<dbReference type="eggNOG" id="COG5646">
    <property type="taxonomic scope" value="Bacteria"/>
</dbReference>
<evidence type="ECO:0000313" key="2">
    <source>
        <dbReference type="EMBL" id="KRL83461.1"/>
    </source>
</evidence>
<sequence>MDQQVTEYIARIDDQDHQLIFHDLISWMLTEFPDLTLEYKWNQPMFTHHGTFIIGFSVATKHFTVAPEMRTFAHFLTQIEALKLKHGKKTFQIQFGKDIPYDLLREMINYTFDDKKDVTTFWDKRTIGE</sequence>
<name>A0A0R1TY17_9LACO</name>
<dbReference type="Proteomes" id="UP000051324">
    <property type="component" value="Unassembled WGS sequence"/>
</dbReference>
<feature type="domain" description="YdhG-like" evidence="1">
    <location>
        <begin position="20"/>
        <end position="109"/>
    </location>
</feature>
<dbReference type="OrthoDB" id="384795at2"/>
<dbReference type="InterPro" id="IPR014922">
    <property type="entry name" value="YdhG-like"/>
</dbReference>
<dbReference type="Pfam" id="PF08818">
    <property type="entry name" value="DUF1801"/>
    <property type="match status" value="1"/>
</dbReference>
<accession>A0A0R1TY17</accession>